<evidence type="ECO:0000256" key="1">
    <source>
        <dbReference type="ARBA" id="ARBA00004251"/>
    </source>
</evidence>
<dbReference type="FunFam" id="1.10.510.10:FF:000240">
    <property type="entry name" value="Lectin-domain containing receptor kinase A4.3"/>
    <property type="match status" value="1"/>
</dbReference>
<dbReference type="Gene3D" id="3.30.200.20">
    <property type="entry name" value="Phosphorylase Kinase, domain 1"/>
    <property type="match status" value="1"/>
</dbReference>
<keyword evidence="13" id="KW-0472">Membrane</keyword>
<dbReference type="EnsemblPlants" id="HORVU.MOREX.r3.6HG0547220.1">
    <property type="protein sequence ID" value="HORVU.MOREX.r3.6HG0547220.1"/>
    <property type="gene ID" value="HORVU.MOREX.r3.6HG0547220"/>
</dbReference>
<dbReference type="EnsemblPlants" id="HORVU.MOREX.r3.6HG0547110.1">
    <property type="protein sequence ID" value="HORVU.MOREX.r3.6HG0547110.1"/>
    <property type="gene ID" value="HORVU.MOREX.r3.6HG0547110"/>
</dbReference>
<dbReference type="OrthoDB" id="675337at2759"/>
<evidence type="ECO:0000256" key="17">
    <source>
        <dbReference type="SAM" id="MobiDB-lite"/>
    </source>
</evidence>
<dbReference type="SUPFAM" id="SSF49899">
    <property type="entry name" value="Concanavalin A-like lectins/glucanases"/>
    <property type="match status" value="1"/>
</dbReference>
<dbReference type="PROSITE" id="PS00108">
    <property type="entry name" value="PROTEIN_KINASE_ST"/>
    <property type="match status" value="1"/>
</dbReference>
<feature type="domain" description="Protein kinase" evidence="19">
    <location>
        <begin position="373"/>
        <end position="661"/>
    </location>
</feature>
<dbReference type="GO" id="GO:0005886">
    <property type="term" value="C:plasma membrane"/>
    <property type="evidence" value="ECO:0000318"/>
    <property type="project" value="GO_Central"/>
</dbReference>
<evidence type="ECO:0000256" key="12">
    <source>
        <dbReference type="ARBA" id="ARBA00022989"/>
    </source>
</evidence>
<comment type="subcellular location">
    <subcellularLocation>
        <location evidence="1">Cell membrane</location>
        <topology evidence="1">Single-pass type I membrane protein</topology>
    </subcellularLocation>
</comment>
<dbReference type="KEGG" id="hvg:123405494"/>
<evidence type="ECO:0000256" key="3">
    <source>
        <dbReference type="ARBA" id="ARBA00010217"/>
    </source>
</evidence>
<dbReference type="Proteomes" id="UP000011116">
    <property type="component" value="Chromosome 6H"/>
</dbReference>
<evidence type="ECO:0000256" key="15">
    <source>
        <dbReference type="ARBA" id="ARBA00023180"/>
    </source>
</evidence>
<dbReference type="CDD" id="cd06899">
    <property type="entry name" value="lectin_legume_LecRK_Arcelin_ConA"/>
    <property type="match status" value="1"/>
</dbReference>
<dbReference type="GO" id="GO:0004672">
    <property type="term" value="F:protein kinase activity"/>
    <property type="evidence" value="ECO:0007669"/>
    <property type="project" value="InterPro"/>
</dbReference>
<organism evidence="20 21">
    <name type="scientific">Hordeum vulgare subsp. vulgare</name>
    <name type="common">Domesticated barley</name>
    <dbReference type="NCBI Taxonomy" id="112509"/>
    <lineage>
        <taxon>Eukaryota</taxon>
        <taxon>Viridiplantae</taxon>
        <taxon>Streptophyta</taxon>
        <taxon>Embryophyta</taxon>
        <taxon>Tracheophyta</taxon>
        <taxon>Spermatophyta</taxon>
        <taxon>Magnoliopsida</taxon>
        <taxon>Liliopsida</taxon>
        <taxon>Poales</taxon>
        <taxon>Poaceae</taxon>
        <taxon>BOP clade</taxon>
        <taxon>Pooideae</taxon>
        <taxon>Triticodae</taxon>
        <taxon>Triticeae</taxon>
        <taxon>Hordeinae</taxon>
        <taxon>Hordeum</taxon>
    </lineage>
</organism>
<dbReference type="KEGG" id="hvg:123405444"/>
<dbReference type="Gene3D" id="1.10.510.10">
    <property type="entry name" value="Transferase(Phosphotransferase) domain 1"/>
    <property type="match status" value="1"/>
</dbReference>
<dbReference type="InterPro" id="IPR000719">
    <property type="entry name" value="Prot_kinase_dom"/>
</dbReference>
<keyword evidence="9 16" id="KW-0547">Nucleotide-binding</keyword>
<keyword evidence="6" id="KW-0812">Transmembrane</keyword>
<dbReference type="InterPro" id="IPR011009">
    <property type="entry name" value="Kinase-like_dom_sf"/>
</dbReference>
<dbReference type="InterPro" id="IPR050528">
    <property type="entry name" value="L-type_Lectin-RKs"/>
</dbReference>
<dbReference type="SMR" id="A0A8I6XY64"/>
<comment type="similarity">
    <text evidence="3">In the C-terminal section; belongs to the protein kinase superfamily. Ser/Thr protein kinase family.</text>
</comment>
<dbReference type="SUPFAM" id="SSF56112">
    <property type="entry name" value="Protein kinase-like (PK-like)"/>
    <property type="match status" value="1"/>
</dbReference>
<keyword evidence="21" id="KW-1185">Reference proteome</keyword>
<reference evidence="20" key="3">
    <citation type="submission" date="2022-01" db="UniProtKB">
        <authorList>
            <consortium name="EnsemblPlants"/>
        </authorList>
    </citation>
    <scope>IDENTIFICATION</scope>
    <source>
        <strain evidence="20">subsp. vulgare</strain>
    </source>
</reference>
<keyword evidence="15" id="KW-0325">Glycoprotein</keyword>
<dbReference type="GO" id="GO:0030246">
    <property type="term" value="F:carbohydrate binding"/>
    <property type="evidence" value="ECO:0007669"/>
    <property type="project" value="UniProtKB-KW"/>
</dbReference>
<evidence type="ECO:0000256" key="14">
    <source>
        <dbReference type="ARBA" id="ARBA00023170"/>
    </source>
</evidence>
<comment type="similarity">
    <text evidence="2">In the N-terminal section; belongs to the leguminous lectin family.</text>
</comment>
<dbReference type="RefSeq" id="XP_044955096.1">
    <property type="nucleotide sequence ID" value="XM_045099161.1"/>
</dbReference>
<name>A0A8I6XY64_HORVV</name>
<feature type="binding site" evidence="16">
    <location>
        <position position="407"/>
    </location>
    <ligand>
        <name>ATP</name>
        <dbReference type="ChEBI" id="CHEBI:30616"/>
    </ligand>
</feature>
<evidence type="ECO:0000256" key="10">
    <source>
        <dbReference type="ARBA" id="ARBA00022777"/>
    </source>
</evidence>
<evidence type="ECO:0000256" key="18">
    <source>
        <dbReference type="SAM" id="SignalP"/>
    </source>
</evidence>
<keyword evidence="11 16" id="KW-0067">ATP-binding</keyword>
<evidence type="ECO:0000256" key="11">
    <source>
        <dbReference type="ARBA" id="ARBA00022840"/>
    </source>
</evidence>
<dbReference type="InterPro" id="IPR001220">
    <property type="entry name" value="Legume_lectin_dom"/>
</dbReference>
<dbReference type="AlphaFoldDB" id="A0A8I6XY64"/>
<evidence type="ECO:0000256" key="5">
    <source>
        <dbReference type="ARBA" id="ARBA00022679"/>
    </source>
</evidence>
<dbReference type="GeneID" id="123405494"/>
<evidence type="ECO:0000256" key="7">
    <source>
        <dbReference type="ARBA" id="ARBA00022729"/>
    </source>
</evidence>
<dbReference type="InterPro" id="IPR008271">
    <property type="entry name" value="Ser/Thr_kinase_AS"/>
</dbReference>
<dbReference type="GO" id="GO:0005524">
    <property type="term" value="F:ATP binding"/>
    <property type="evidence" value="ECO:0007669"/>
    <property type="project" value="UniProtKB-UniRule"/>
</dbReference>
<dbReference type="Pfam" id="PF00069">
    <property type="entry name" value="Pkinase"/>
    <property type="match status" value="1"/>
</dbReference>
<dbReference type="PROSITE" id="PS00107">
    <property type="entry name" value="PROTEIN_KINASE_ATP"/>
    <property type="match status" value="1"/>
</dbReference>
<evidence type="ECO:0000259" key="19">
    <source>
        <dbReference type="PROSITE" id="PS50011"/>
    </source>
</evidence>
<evidence type="ECO:0000256" key="8">
    <source>
        <dbReference type="ARBA" id="ARBA00022734"/>
    </source>
</evidence>
<keyword evidence="8" id="KW-0430">Lectin</keyword>
<reference evidence="20" key="2">
    <citation type="submission" date="2020-10" db="EMBL/GenBank/DDBJ databases">
        <authorList>
            <person name="Scholz U."/>
            <person name="Mascher M."/>
            <person name="Fiebig A."/>
        </authorList>
    </citation>
    <scope>NUCLEOTIDE SEQUENCE [LARGE SCALE GENOMIC DNA]</scope>
    <source>
        <strain evidence="20">cv. Morex</strain>
    </source>
</reference>
<dbReference type="Gramene" id="HORVU.MOREX.r3.6HG0547220.1">
    <property type="protein sequence ID" value="HORVU.MOREX.r3.6HG0547220.1"/>
    <property type="gene ID" value="HORVU.MOREX.r3.6HG0547220"/>
</dbReference>
<evidence type="ECO:0000256" key="6">
    <source>
        <dbReference type="ARBA" id="ARBA00022692"/>
    </source>
</evidence>
<keyword evidence="5" id="KW-0808">Transferase</keyword>
<keyword evidence="14" id="KW-0675">Receptor</keyword>
<proteinExistence type="inferred from homology"/>
<gene>
    <name evidence="20" type="primary">LOC123405494</name>
</gene>
<evidence type="ECO:0000256" key="2">
    <source>
        <dbReference type="ARBA" id="ARBA00008536"/>
    </source>
</evidence>
<dbReference type="SMART" id="SM00220">
    <property type="entry name" value="S_TKc"/>
    <property type="match status" value="1"/>
</dbReference>
<keyword evidence="10" id="KW-0418">Kinase</keyword>
<reference evidence="21" key="1">
    <citation type="journal article" date="2012" name="Nature">
        <title>A physical, genetic and functional sequence assembly of the barley genome.</title>
        <authorList>
            <consortium name="The International Barley Genome Sequencing Consortium"/>
            <person name="Mayer K.F."/>
            <person name="Waugh R."/>
            <person name="Brown J.W."/>
            <person name="Schulman A."/>
            <person name="Langridge P."/>
            <person name="Platzer M."/>
            <person name="Fincher G.B."/>
            <person name="Muehlbauer G.J."/>
            <person name="Sato K."/>
            <person name="Close T.J."/>
            <person name="Wise R.P."/>
            <person name="Stein N."/>
        </authorList>
    </citation>
    <scope>NUCLEOTIDE SEQUENCE [LARGE SCALE GENOMIC DNA]</scope>
    <source>
        <strain evidence="21">cv. Morex</strain>
    </source>
</reference>
<evidence type="ECO:0000256" key="9">
    <source>
        <dbReference type="ARBA" id="ARBA00022741"/>
    </source>
</evidence>
<evidence type="ECO:0000313" key="21">
    <source>
        <dbReference type="Proteomes" id="UP000011116"/>
    </source>
</evidence>
<evidence type="ECO:0000256" key="13">
    <source>
        <dbReference type="ARBA" id="ARBA00023136"/>
    </source>
</evidence>
<feature type="chain" id="PRO_5044692117" description="Protein kinase domain-containing protein" evidence="18">
    <location>
        <begin position="29"/>
        <end position="693"/>
    </location>
</feature>
<dbReference type="GO" id="GO:0002229">
    <property type="term" value="P:defense response to oomycetes"/>
    <property type="evidence" value="ECO:0007669"/>
    <property type="project" value="UniProtKB-ARBA"/>
</dbReference>
<dbReference type="Gene3D" id="2.60.120.200">
    <property type="match status" value="1"/>
</dbReference>
<keyword evidence="4" id="KW-1003">Cell membrane</keyword>
<dbReference type="InterPro" id="IPR013320">
    <property type="entry name" value="ConA-like_dom_sf"/>
</dbReference>
<evidence type="ECO:0000256" key="16">
    <source>
        <dbReference type="PROSITE-ProRule" id="PRU10141"/>
    </source>
</evidence>
<dbReference type="Gramene" id="HORVU.MOREX.r3.6HG0547110.1">
    <property type="protein sequence ID" value="HORVU.MOREX.r3.6HG0547110.1"/>
    <property type="gene ID" value="HORVU.MOREX.r3.6HG0547110"/>
</dbReference>
<dbReference type="PROSITE" id="PS50011">
    <property type="entry name" value="PROTEIN_KINASE_DOM"/>
    <property type="match status" value="1"/>
</dbReference>
<keyword evidence="7 18" id="KW-0732">Signal</keyword>
<feature type="region of interest" description="Disordered" evidence="17">
    <location>
        <begin position="662"/>
        <end position="693"/>
    </location>
</feature>
<evidence type="ECO:0000256" key="4">
    <source>
        <dbReference type="ARBA" id="ARBA00022475"/>
    </source>
</evidence>
<feature type="signal peptide" evidence="18">
    <location>
        <begin position="1"/>
        <end position="28"/>
    </location>
</feature>
<dbReference type="Pfam" id="PF00139">
    <property type="entry name" value="Lectin_legB"/>
    <property type="match status" value="1"/>
</dbReference>
<evidence type="ECO:0000313" key="20">
    <source>
        <dbReference type="EnsemblPlants" id="HORVU.MOREX.r3.6HG0547110.1"/>
    </source>
</evidence>
<keyword evidence="12" id="KW-1133">Transmembrane helix</keyword>
<accession>A0A8I6XY64</accession>
<dbReference type="InterPro" id="IPR017441">
    <property type="entry name" value="Protein_kinase_ATP_BS"/>
</dbReference>
<dbReference type="KEGG" id="hvg:123405464"/>
<dbReference type="PANTHER" id="PTHR27007">
    <property type="match status" value="1"/>
</dbReference>
<sequence length="693" mass="77288">MLMASGARSSTPQLLLLLYAGCVLLSMSRNAPQHLVAAANSPFSFSFDFSTISISRLQDLRLEGDAALHGKLVDLTYNSITQRIANNNCMGRMAYAHPVPFYDSITGEVSSFTTRFKFAIGLNVGGSNKEGGMAFFLSSYPSRLPPSSSGGNLGLPVDDGRSQVHGTDQFIAVEFDVFSNTWDPSGTQDHIGVDINSVRQSVNTTSLPTFSLNGSMTASITYDNSTKMLVASLQFDDHPSVGPIEVSTILPDPVTSLLPPEVAVGFSAATGTSFQLHQILSWSFNSTLSTHAGSDAQDTQIKRRRMTTGSVFTSKSGRKKYYGQLFVIFLGVMVASCWKDVARFRWENTLDFFALRTTGLRRFEYGELATMTGDFSTKLGGGAFGEVYQGSYWNDSSMEWEDLAVKKMKNTTGRDFRDELTTISETRHKNLVELIGWCCSRDFIGYWCCCFQHKVELFLVYELVPNRDLEYHLNHFLPWEKRYKIVRGIGSAINYLHHGCKQCILHRDIKPSNILLDDEFNPKLADFGLSRAADNILLVDNEFIPTVMTTAIGTVGYMDPKLMKNDKVEFNRRTDVYSFGIVLLDIACGKKPREEILRSSRTGAQFVKNIADAKLTGDFNMTQMERVVLLGLRCSHPDAKQRPLMEDAMKYLEDDKELPAITQREGHEQEQGAYATISSDKQTLMPPRARSFS</sequence>
<protein>
    <recommendedName>
        <fullName evidence="19">Protein kinase domain-containing protein</fullName>
    </recommendedName>
</protein>